<dbReference type="Pfam" id="PF03062">
    <property type="entry name" value="MBOAT"/>
    <property type="match status" value="1"/>
</dbReference>
<keyword evidence="3 5" id="KW-1133">Transmembrane helix</keyword>
<comment type="subcellular location">
    <subcellularLocation>
        <location evidence="1">Membrane</location>
        <topology evidence="1">Multi-pass membrane protein</topology>
    </subcellularLocation>
</comment>
<keyword evidence="2 5" id="KW-0812">Transmembrane</keyword>
<evidence type="ECO:0000256" key="5">
    <source>
        <dbReference type="SAM" id="Phobius"/>
    </source>
</evidence>
<evidence type="ECO:0000256" key="1">
    <source>
        <dbReference type="ARBA" id="ARBA00004141"/>
    </source>
</evidence>
<evidence type="ECO:0000313" key="7">
    <source>
        <dbReference type="Proteomes" id="UP000195991"/>
    </source>
</evidence>
<dbReference type="GO" id="GO:0016746">
    <property type="term" value="F:acyltransferase activity"/>
    <property type="evidence" value="ECO:0007669"/>
    <property type="project" value="TreeGrafter"/>
</dbReference>
<dbReference type="InterPro" id="IPR004299">
    <property type="entry name" value="MBOAT_fam"/>
</dbReference>
<evidence type="ECO:0000313" key="6">
    <source>
        <dbReference type="EMBL" id="SCC58096.1"/>
    </source>
</evidence>
<dbReference type="EMBL" id="FMBI01000039">
    <property type="protein sequence ID" value="SCC58096.1"/>
    <property type="molecule type" value="Genomic_DNA"/>
</dbReference>
<sequence>MSYIIDIYKKKVEAQRNLFYLVLYFTIFPQLVAGPIVRYNTIAFQLHVRIVTADKFSEGIRHFIIGLGKKVLIANQLGAITDEIFTMDPATMSVSTAWIGAIAYTLQIYFDFSGYSDMAIGVGKMFGLNRSLTDITSYFYVMNYRGTFNTCYYYIRSIFLLG</sequence>
<feature type="transmembrane region" description="Helical" evidence="5">
    <location>
        <begin position="18"/>
        <end position="37"/>
    </location>
</feature>
<dbReference type="AlphaFoldDB" id="A0A1C4FQE2"/>
<dbReference type="GO" id="GO:0016020">
    <property type="term" value="C:membrane"/>
    <property type="evidence" value="ECO:0007669"/>
    <property type="project" value="UniProtKB-SubCell"/>
</dbReference>
<protein>
    <submittedName>
        <fullName evidence="6">Uncharacterized protein</fullName>
    </submittedName>
</protein>
<dbReference type="InterPro" id="IPR051085">
    <property type="entry name" value="MB_O-acyltransferase"/>
</dbReference>
<dbReference type="PANTHER" id="PTHR13285:SF23">
    <property type="entry name" value="TEICHOIC ACID D-ALANYLTRANSFERASE"/>
    <property type="match status" value="1"/>
</dbReference>
<dbReference type="PANTHER" id="PTHR13285">
    <property type="entry name" value="ACYLTRANSFERASE"/>
    <property type="match status" value="1"/>
</dbReference>
<reference evidence="6 7" key="1">
    <citation type="submission" date="2016-08" db="EMBL/GenBank/DDBJ databases">
        <authorList>
            <person name="Seilhamer J.J."/>
        </authorList>
    </citation>
    <scope>NUCLEOTIDE SEQUENCE [LARGE SCALE GENOMIC DNA]</scope>
    <source>
        <strain evidence="6 7">IEBC_T61001</strain>
    </source>
</reference>
<proteinExistence type="predicted"/>
<evidence type="ECO:0000256" key="4">
    <source>
        <dbReference type="ARBA" id="ARBA00023136"/>
    </source>
</evidence>
<evidence type="ECO:0000256" key="3">
    <source>
        <dbReference type="ARBA" id="ARBA00022989"/>
    </source>
</evidence>
<name>A0A1C4FQE2_BACTU</name>
<organism evidence="6 7">
    <name type="scientific">Bacillus thuringiensis</name>
    <dbReference type="NCBI Taxonomy" id="1428"/>
    <lineage>
        <taxon>Bacteria</taxon>
        <taxon>Bacillati</taxon>
        <taxon>Bacillota</taxon>
        <taxon>Bacilli</taxon>
        <taxon>Bacillales</taxon>
        <taxon>Bacillaceae</taxon>
        <taxon>Bacillus</taxon>
        <taxon>Bacillus cereus group</taxon>
    </lineage>
</organism>
<evidence type="ECO:0000256" key="2">
    <source>
        <dbReference type="ARBA" id="ARBA00022692"/>
    </source>
</evidence>
<dbReference type="Proteomes" id="UP000195991">
    <property type="component" value="Unassembled WGS sequence"/>
</dbReference>
<keyword evidence="4 5" id="KW-0472">Membrane</keyword>
<accession>A0A1C4FQE2</accession>
<gene>
    <name evidence="6" type="ORF">BTT61001_04609</name>
</gene>